<dbReference type="PRINTS" id="PR00756">
    <property type="entry name" value="ALADIPTASE"/>
</dbReference>
<evidence type="ECO:0000256" key="3">
    <source>
        <dbReference type="ARBA" id="ARBA00010136"/>
    </source>
</evidence>
<keyword evidence="8" id="KW-0378">Hydrolase</keyword>
<keyword evidence="4 23" id="KW-0031">Aminopeptidase</keyword>
<keyword evidence="13 19" id="KW-0472">Membrane</keyword>
<keyword evidence="14" id="KW-0325">Glycoprotein</keyword>
<comment type="cofactor">
    <cofactor evidence="16">
        <name>Zn(2+)</name>
        <dbReference type="ChEBI" id="CHEBI:29105"/>
    </cofactor>
    <text evidence="16">Binds 1 zinc ion per subunit.</text>
</comment>
<keyword evidence="9 16" id="KW-0862">Zinc</keyword>
<dbReference type="Gene3D" id="2.60.40.1910">
    <property type="match status" value="1"/>
</dbReference>
<keyword evidence="10" id="KW-0735">Signal-anchor</keyword>
<evidence type="ECO:0000313" key="24">
    <source>
        <dbReference type="EnsemblMetazoa" id="KAF7496070.1"/>
    </source>
</evidence>
<gene>
    <name evidence="23" type="ORF">SSS_9031</name>
</gene>
<dbReference type="InterPro" id="IPR024571">
    <property type="entry name" value="ERAP1-like_C_dom"/>
</dbReference>
<reference evidence="25" key="1">
    <citation type="journal article" date="2020" name="PLoS Negl. Trop. Dis.">
        <title>High-quality nuclear genome for Sarcoptes scabiei-A critical resource for a neglected parasite.</title>
        <authorList>
            <person name="Korhonen P.K."/>
            <person name="Gasser R.B."/>
            <person name="Ma G."/>
            <person name="Wang T."/>
            <person name="Stroehlein A.J."/>
            <person name="Young N.D."/>
            <person name="Ang C.S."/>
            <person name="Fernando D.D."/>
            <person name="Lu H.C."/>
            <person name="Taylor S."/>
            <person name="Reynolds S.L."/>
            <person name="Mofiz E."/>
            <person name="Najaraj S.H."/>
            <person name="Gowda H."/>
            <person name="Madugundu A."/>
            <person name="Renuse S."/>
            <person name="Holt D."/>
            <person name="Pandey A."/>
            <person name="Papenfuss A.T."/>
            <person name="Fischer K."/>
        </authorList>
    </citation>
    <scope>NUCLEOTIDE SEQUENCE [LARGE SCALE GENOMIC DNA]</scope>
</reference>
<evidence type="ECO:0000256" key="11">
    <source>
        <dbReference type="ARBA" id="ARBA00022989"/>
    </source>
</evidence>
<dbReference type="GO" id="GO:0005615">
    <property type="term" value="C:extracellular space"/>
    <property type="evidence" value="ECO:0007669"/>
    <property type="project" value="TreeGrafter"/>
</dbReference>
<evidence type="ECO:0000256" key="6">
    <source>
        <dbReference type="ARBA" id="ARBA00022692"/>
    </source>
</evidence>
<feature type="binding site" evidence="16">
    <location>
        <position position="671"/>
    </location>
    <ligand>
        <name>Zn(2+)</name>
        <dbReference type="ChEBI" id="CHEBI:29105"/>
        <note>catalytic</note>
    </ligand>
</feature>
<dbReference type="Gene3D" id="1.10.390.10">
    <property type="entry name" value="Neutral Protease Domain 2"/>
    <property type="match status" value="1"/>
</dbReference>
<feature type="transmembrane region" description="Helical" evidence="19">
    <location>
        <begin position="221"/>
        <end position="241"/>
    </location>
</feature>
<evidence type="ECO:0000259" key="20">
    <source>
        <dbReference type="Pfam" id="PF01433"/>
    </source>
</evidence>
<evidence type="ECO:0000256" key="16">
    <source>
        <dbReference type="PIRSR" id="PIRSR634016-3"/>
    </source>
</evidence>
<dbReference type="GO" id="GO:0006508">
    <property type="term" value="P:proteolysis"/>
    <property type="evidence" value="ECO:0007669"/>
    <property type="project" value="UniProtKB-KW"/>
</dbReference>
<evidence type="ECO:0000259" key="21">
    <source>
        <dbReference type="Pfam" id="PF11838"/>
    </source>
</evidence>
<evidence type="ECO:0000259" key="22">
    <source>
        <dbReference type="Pfam" id="PF17900"/>
    </source>
</evidence>
<dbReference type="SUPFAM" id="SSF55486">
    <property type="entry name" value="Metalloproteases ('zincins'), catalytic domain"/>
    <property type="match status" value="1"/>
</dbReference>
<keyword evidence="11 19" id="KW-1133">Transmembrane helix</keyword>
<dbReference type="GO" id="GO:0008270">
    <property type="term" value="F:zinc ion binding"/>
    <property type="evidence" value="ECO:0007669"/>
    <property type="project" value="InterPro"/>
</dbReference>
<dbReference type="GO" id="GO:0005886">
    <property type="term" value="C:plasma membrane"/>
    <property type="evidence" value="ECO:0007669"/>
    <property type="project" value="UniProtKB-SubCell"/>
</dbReference>
<evidence type="ECO:0000256" key="7">
    <source>
        <dbReference type="ARBA" id="ARBA00022723"/>
    </source>
</evidence>
<dbReference type="GO" id="GO:0005737">
    <property type="term" value="C:cytoplasm"/>
    <property type="evidence" value="ECO:0007669"/>
    <property type="project" value="TreeGrafter"/>
</dbReference>
<dbReference type="InterPro" id="IPR027268">
    <property type="entry name" value="Peptidase_M4/M1_CTD_sf"/>
</dbReference>
<name>A0A834RHC6_SARSC</name>
<dbReference type="Gene3D" id="1.25.50.20">
    <property type="match status" value="1"/>
</dbReference>
<keyword evidence="5" id="KW-0645">Protease</keyword>
<evidence type="ECO:0000256" key="9">
    <source>
        <dbReference type="ARBA" id="ARBA00022833"/>
    </source>
</evidence>
<dbReference type="InterPro" id="IPR034016">
    <property type="entry name" value="M1_APN-typ"/>
</dbReference>
<feature type="compositionally biased region" description="Basic and acidic residues" evidence="18">
    <location>
        <begin position="16"/>
        <end position="33"/>
    </location>
</feature>
<dbReference type="PANTHER" id="PTHR11533:SF299">
    <property type="entry name" value="AMINOPEPTIDASE"/>
    <property type="match status" value="1"/>
</dbReference>
<comment type="similarity">
    <text evidence="3">Belongs to the peptidase M1 family.</text>
</comment>
<dbReference type="InterPro" id="IPR050344">
    <property type="entry name" value="Peptidase_M1_aminopeptidases"/>
</dbReference>
<feature type="active site" description="Proton acceptor" evidence="15">
    <location>
        <position position="668"/>
    </location>
</feature>
<keyword evidence="25" id="KW-1185">Reference proteome</keyword>
<keyword evidence="7 16" id="KW-0479">Metal-binding</keyword>
<dbReference type="GO" id="GO:0042277">
    <property type="term" value="F:peptide binding"/>
    <property type="evidence" value="ECO:0007669"/>
    <property type="project" value="TreeGrafter"/>
</dbReference>
<evidence type="ECO:0000256" key="1">
    <source>
        <dbReference type="ARBA" id="ARBA00004606"/>
    </source>
</evidence>
<dbReference type="Pfam" id="PF01433">
    <property type="entry name" value="Peptidase_M1"/>
    <property type="match status" value="1"/>
</dbReference>
<feature type="region of interest" description="Disordered" evidence="18">
    <location>
        <begin position="1"/>
        <end position="98"/>
    </location>
</feature>
<proteinExistence type="inferred from homology"/>
<dbReference type="GO" id="GO:0043171">
    <property type="term" value="P:peptide catabolic process"/>
    <property type="evidence" value="ECO:0007669"/>
    <property type="project" value="TreeGrafter"/>
</dbReference>
<dbReference type="EnsemblMetazoa" id="SSS_9031s_mrna">
    <property type="protein sequence ID" value="KAF7496070.1"/>
    <property type="gene ID" value="SSS_9031"/>
</dbReference>
<dbReference type="Pfam" id="PF11838">
    <property type="entry name" value="ERAP1_C"/>
    <property type="match status" value="1"/>
</dbReference>
<feature type="compositionally biased region" description="Low complexity" evidence="18">
    <location>
        <begin position="71"/>
        <end position="84"/>
    </location>
</feature>
<reference evidence="24" key="3">
    <citation type="submission" date="2022-06" db="UniProtKB">
        <authorList>
            <consortium name="EnsemblMetazoa"/>
        </authorList>
    </citation>
    <scope>IDENTIFICATION</scope>
</reference>
<feature type="domain" description="Aminopeptidase N-like N-terminal" evidence="22">
    <location>
        <begin position="335"/>
        <end position="532"/>
    </location>
</feature>
<dbReference type="InterPro" id="IPR042097">
    <property type="entry name" value="Aminopeptidase_N-like_N_sf"/>
</dbReference>
<feature type="binding site" evidence="16">
    <location>
        <position position="667"/>
    </location>
    <ligand>
        <name>Zn(2+)</name>
        <dbReference type="ChEBI" id="CHEBI:29105"/>
        <note>catalytic</note>
    </ligand>
</feature>
<feature type="domain" description="Peptidase M1 membrane alanine aminopeptidase" evidence="20">
    <location>
        <begin position="595"/>
        <end position="815"/>
    </location>
</feature>
<evidence type="ECO:0000256" key="13">
    <source>
        <dbReference type="ARBA" id="ARBA00023136"/>
    </source>
</evidence>
<keyword evidence="12" id="KW-0482">Metalloprotease</keyword>
<dbReference type="InterPro" id="IPR001930">
    <property type="entry name" value="Peptidase_M1"/>
</dbReference>
<dbReference type="SUPFAM" id="SSF63737">
    <property type="entry name" value="Leukotriene A4 hydrolase N-terminal domain"/>
    <property type="match status" value="1"/>
</dbReference>
<sequence length="1271" mass="148136">MSLNEPKHHRHHLHHYLNDERNERSLLERREETIESTTQNAPTLRQSSSNSSNSFGYHRSSTSRLPPPPSSSSSSSTSSMQRSQSIDDRSNIATSTKTPKTILIDGSFENDIDENDQLDHQTTMFDTSTEIGTDAIESTTSALAVPSILTRTPVLTSSFLSPTTFQFFDRNENEMIERQNIFHPYNHRCPPNNFSSYSSGSFRTRNCFDFDWKKLLKRMTIIVIFFVLLVTIYQSFLIVTFQCENLSIINPNRRLHSKISNKKNPSIDSIQSFQMKLCDELFWISFKNLNHSEDDSLKLIDQNWIDYNRSLSSSLSVDDYAYPWPNVRLPSFIRPIHYDLFMMPDFHTLLNDGNVSIDFEIESNRRVSKFLVIHTKKLDIIQVKLLHRKSNEIIETIRIKRLARCLKLEQLYIELDDDYSLLSSHLYRLIIKFRRKIDDKLEGFYLSSYFNREKNQEKFLMTTHFEPTLARTAFPCFDEPAMKASFRLIMVHDPEFRAYFNTEKISETNKIIGGQVKVVSQFERTVPMSTYLVAFIVCDFASIEIQKSNSMIAIENFAQQSIDRIESIESDATISNKNVRIRALIPFGQERNAEFALNAAKIILNYFENFFKIPYPLKKLDLVAVPDFGAGAMENWGLITFRMTTLLYNKEESSSEVKEQVAIVVAHEIAHQWFGNLVTMDWWNDLWLNEGFASFVENLGVDHFLPEWRMLDQFVISTSQQALALDSLLTSHPINTSVANPADIEETFDLISYKKGSCLIRMIVGFLGLDNLQQGLANYLNKYKYKTAKTSQLWESFSEVSDSLSINVSAIMDTWIFQKGYPLVTVRWSEDSQSLIVKQQPFISSLDPDEFERLKYLFDNTEESKQLKQKWIVPITLISNDAINRNVYWLETEQINIPLRKISNNWLKLNVNQSGFYRVNYEKVIWRELIRFLMTTKPDQHRLSPSDRAGLIDDALTLMRIGYLDVSVAMDLTKYLESNEQDYVPWETLLSQIGIIDSIMPQNLIFHRYVLRLIQKMITKLGWYEESGENLFDKKLRSLILKAAVFYGDKSSIQKAQNYFNEWIDENRSVPTNIRDIVYSAGIEHGTDREWNFSWRKYLNTTIVSEKRLLLGVLGSTRNIHLLSIYLQSSLNRSLVRPQDFYYVIQNVARNPYGRDLAWKFVRSNWHTIYEMLGLGSFALDTIVSETTWHFSTEFELNEVRKFFDSVQIGSGKQALRQSLEKIRANIFWKRNIQPQLIDWLERESINPTKNTIIIPHSVIHSTKHLNRSRW</sequence>
<dbReference type="Proteomes" id="UP000070412">
    <property type="component" value="Unassembled WGS sequence"/>
</dbReference>
<evidence type="ECO:0000256" key="5">
    <source>
        <dbReference type="ARBA" id="ARBA00022670"/>
    </source>
</evidence>
<dbReference type="OrthoDB" id="6750768at2759"/>
<dbReference type="AlphaFoldDB" id="A0A834RHC6"/>
<organism evidence="23">
    <name type="scientific">Sarcoptes scabiei</name>
    <name type="common">Itch mite</name>
    <name type="synonym">Acarus scabiei</name>
    <dbReference type="NCBI Taxonomy" id="52283"/>
    <lineage>
        <taxon>Eukaryota</taxon>
        <taxon>Metazoa</taxon>
        <taxon>Ecdysozoa</taxon>
        <taxon>Arthropoda</taxon>
        <taxon>Chelicerata</taxon>
        <taxon>Arachnida</taxon>
        <taxon>Acari</taxon>
        <taxon>Acariformes</taxon>
        <taxon>Sarcoptiformes</taxon>
        <taxon>Astigmata</taxon>
        <taxon>Psoroptidia</taxon>
        <taxon>Sarcoptoidea</taxon>
        <taxon>Sarcoptidae</taxon>
        <taxon>Sarcoptinae</taxon>
        <taxon>Sarcoptes</taxon>
    </lineage>
</organism>
<accession>A0A834RHC6</accession>
<dbReference type="PANTHER" id="PTHR11533">
    <property type="entry name" value="PROTEASE M1 ZINC METALLOPROTEASE"/>
    <property type="match status" value="1"/>
</dbReference>
<evidence type="ECO:0000256" key="19">
    <source>
        <dbReference type="SAM" id="Phobius"/>
    </source>
</evidence>
<evidence type="ECO:0000256" key="18">
    <source>
        <dbReference type="SAM" id="MobiDB-lite"/>
    </source>
</evidence>
<feature type="site" description="Transition state stabilizer" evidence="17">
    <location>
        <position position="753"/>
    </location>
</feature>
<evidence type="ECO:0000256" key="15">
    <source>
        <dbReference type="PIRSR" id="PIRSR634016-1"/>
    </source>
</evidence>
<dbReference type="GO" id="GO:0070006">
    <property type="term" value="F:metalloaminopeptidase activity"/>
    <property type="evidence" value="ECO:0007669"/>
    <property type="project" value="TreeGrafter"/>
</dbReference>
<evidence type="ECO:0000256" key="4">
    <source>
        <dbReference type="ARBA" id="ARBA00022438"/>
    </source>
</evidence>
<dbReference type="InterPro" id="IPR014782">
    <property type="entry name" value="Peptidase_M1_dom"/>
</dbReference>
<evidence type="ECO:0000256" key="14">
    <source>
        <dbReference type="ARBA" id="ARBA00023180"/>
    </source>
</evidence>
<reference evidence="23" key="2">
    <citation type="submission" date="2020-01" db="EMBL/GenBank/DDBJ databases">
        <authorList>
            <person name="Korhonen P.K.K."/>
            <person name="Guangxu M.G."/>
            <person name="Wang T.W."/>
            <person name="Stroehlein A.J.S."/>
            <person name="Young N.D."/>
            <person name="Ang C.-S.A."/>
            <person name="Fernando D.W.F."/>
            <person name="Lu H.L."/>
            <person name="Taylor S.T."/>
            <person name="Ehtesham M.E.M."/>
            <person name="Najaraj S.H.N."/>
            <person name="Harsha G.H.G."/>
            <person name="Madugundu A.M."/>
            <person name="Renuse S.R."/>
            <person name="Holt D.H."/>
            <person name="Pandey A.P."/>
            <person name="Papenfuss A.P."/>
            <person name="Gasser R.B.G."/>
            <person name="Fischer K.F."/>
        </authorList>
    </citation>
    <scope>NUCLEOTIDE SEQUENCE</scope>
    <source>
        <strain evidence="23">SSS_KF_BRIS2020</strain>
    </source>
</reference>
<feature type="binding site" evidence="16">
    <location>
        <position position="690"/>
    </location>
    <ligand>
        <name>Zn(2+)</name>
        <dbReference type="ChEBI" id="CHEBI:29105"/>
        <note>catalytic</note>
    </ligand>
</feature>
<dbReference type="FunFam" id="1.25.50.20:FF:000005">
    <property type="entry name" value="Aminopeptidase N-like protein"/>
    <property type="match status" value="1"/>
</dbReference>
<dbReference type="Gene3D" id="2.60.40.1730">
    <property type="entry name" value="tricorn interacting facor f3 domain"/>
    <property type="match status" value="1"/>
</dbReference>
<evidence type="ECO:0000256" key="10">
    <source>
        <dbReference type="ARBA" id="ARBA00022968"/>
    </source>
</evidence>
<evidence type="ECO:0000256" key="17">
    <source>
        <dbReference type="PIRSR" id="PIRSR634016-4"/>
    </source>
</evidence>
<protein>
    <submittedName>
        <fullName evidence="23">Glutamyl aminopeptidase</fullName>
    </submittedName>
</protein>
<dbReference type="InterPro" id="IPR045357">
    <property type="entry name" value="Aminopeptidase_N-like_N"/>
</dbReference>
<evidence type="ECO:0000313" key="25">
    <source>
        <dbReference type="Proteomes" id="UP000070412"/>
    </source>
</evidence>
<feature type="compositionally biased region" description="Low complexity" evidence="18">
    <location>
        <begin position="47"/>
        <end position="64"/>
    </location>
</feature>
<dbReference type="CDD" id="cd09601">
    <property type="entry name" value="M1_APN-Q_like"/>
    <property type="match status" value="1"/>
</dbReference>
<evidence type="ECO:0000256" key="8">
    <source>
        <dbReference type="ARBA" id="ARBA00022801"/>
    </source>
</evidence>
<feature type="domain" description="ERAP1-like C-terminal" evidence="21">
    <location>
        <begin position="906"/>
        <end position="1225"/>
    </location>
</feature>
<evidence type="ECO:0000256" key="12">
    <source>
        <dbReference type="ARBA" id="ARBA00023049"/>
    </source>
</evidence>
<evidence type="ECO:0000256" key="2">
    <source>
        <dbReference type="ARBA" id="ARBA00004609"/>
    </source>
</evidence>
<dbReference type="EMBL" id="WVUK01000041">
    <property type="protein sequence ID" value="KAF7496070.1"/>
    <property type="molecule type" value="Genomic_DNA"/>
</dbReference>
<dbReference type="Pfam" id="PF17900">
    <property type="entry name" value="Peptidase_M1_N"/>
    <property type="match status" value="1"/>
</dbReference>
<keyword evidence="6 19" id="KW-0812">Transmembrane</keyword>
<evidence type="ECO:0000313" key="23">
    <source>
        <dbReference type="EMBL" id="KAF7496070.1"/>
    </source>
</evidence>
<dbReference type="FunFam" id="2.60.40.1730:FF:000012">
    <property type="entry name" value="Aminopeptidase N"/>
    <property type="match status" value="1"/>
</dbReference>
<comment type="subcellular location">
    <subcellularLocation>
        <location evidence="2">Cell membrane</location>
        <topology evidence="2">Lipid-anchor</topology>
        <topology evidence="2">GPI-anchor</topology>
    </subcellularLocation>
    <subcellularLocation>
        <location evidence="1">Membrane</location>
        <topology evidence="1">Single-pass type II membrane protein</topology>
    </subcellularLocation>
</comment>
<dbReference type="FunFam" id="1.10.390.10:FF:000001">
    <property type="entry name" value="Aminopeptidase"/>
    <property type="match status" value="1"/>
</dbReference>